<dbReference type="PROSITE" id="PS01125">
    <property type="entry name" value="ROK"/>
    <property type="match status" value="1"/>
</dbReference>
<organism evidence="2 3">
    <name type="scientific">Ulvibacterium marinum</name>
    <dbReference type="NCBI Taxonomy" id="2419782"/>
    <lineage>
        <taxon>Bacteria</taxon>
        <taxon>Pseudomonadati</taxon>
        <taxon>Bacteroidota</taxon>
        <taxon>Flavobacteriia</taxon>
        <taxon>Flavobacteriales</taxon>
        <taxon>Flavobacteriaceae</taxon>
        <taxon>Ulvibacterium</taxon>
    </lineage>
</organism>
<proteinExistence type="inferred from homology"/>
<gene>
    <name evidence="2" type="ORF">D7Z94_12675</name>
</gene>
<dbReference type="Gene3D" id="3.30.420.40">
    <property type="match status" value="2"/>
</dbReference>
<dbReference type="SUPFAM" id="SSF53067">
    <property type="entry name" value="Actin-like ATPase domain"/>
    <property type="match status" value="1"/>
</dbReference>
<sequence length="312" mass="32918">MAVWGIDIGGTYTKVGLVTKEGKILASKEFRTGAKEPFSVFMENLEQEIESLKSQVKELPEIVAIGVGAPNANSLTGNIEYPPNLKWGDIIPLVKSVEKVFDLPVTIANDANAAALGHLQFGPAKGMKNFVALTLGTGLGSGIIINGKLLLGAHAMAAELGHVNVDPNGRHCNCGLQGCLETYASVTGIKRTVFELLADMTEDSPLRGVSFDEMTGIMIADAALEGDPVALEAFERTGFTLGNKMADIAAHLDPEAIILSGGLSKAGDILLNPTIASMEHNLFNAYRNKIKVLIYNAPSTHSVLGPAALALL</sequence>
<evidence type="ECO:0000313" key="3">
    <source>
        <dbReference type="Proteomes" id="UP000276603"/>
    </source>
</evidence>
<evidence type="ECO:0000313" key="2">
    <source>
        <dbReference type="EMBL" id="RKN81907.1"/>
    </source>
</evidence>
<dbReference type="Proteomes" id="UP000276603">
    <property type="component" value="Unassembled WGS sequence"/>
</dbReference>
<dbReference type="OrthoDB" id="9810372at2"/>
<dbReference type="InterPro" id="IPR043129">
    <property type="entry name" value="ATPase_NBD"/>
</dbReference>
<dbReference type="PANTHER" id="PTHR18964:SF149">
    <property type="entry name" value="BIFUNCTIONAL UDP-N-ACETYLGLUCOSAMINE 2-EPIMERASE_N-ACETYLMANNOSAMINE KINASE"/>
    <property type="match status" value="1"/>
</dbReference>
<reference evidence="2 3" key="1">
    <citation type="submission" date="2018-10" db="EMBL/GenBank/DDBJ databases">
        <title>Ulvibacterium marinum gen. nov., sp. nov., a novel marine bacterium of the family Flavobacteriaceae, isolated from a culture of the green alga Ulva prolifera.</title>
        <authorList>
            <person name="Zhang Z."/>
        </authorList>
    </citation>
    <scope>NUCLEOTIDE SEQUENCE [LARGE SCALE GENOMIC DNA]</scope>
    <source>
        <strain evidence="2 3">CCMM003</strain>
    </source>
</reference>
<comment type="caution">
    <text evidence="2">The sequence shown here is derived from an EMBL/GenBank/DDBJ whole genome shotgun (WGS) entry which is preliminary data.</text>
</comment>
<dbReference type="PANTHER" id="PTHR18964">
    <property type="entry name" value="ROK (REPRESSOR, ORF, KINASE) FAMILY"/>
    <property type="match status" value="1"/>
</dbReference>
<dbReference type="InterPro" id="IPR000600">
    <property type="entry name" value="ROK"/>
</dbReference>
<protein>
    <submittedName>
        <fullName evidence="2">ROK family protein</fullName>
    </submittedName>
</protein>
<dbReference type="Pfam" id="PF00480">
    <property type="entry name" value="ROK"/>
    <property type="match status" value="1"/>
</dbReference>
<comment type="similarity">
    <text evidence="1">Belongs to the ROK (NagC/XylR) family.</text>
</comment>
<dbReference type="InterPro" id="IPR049874">
    <property type="entry name" value="ROK_cs"/>
</dbReference>
<keyword evidence="3" id="KW-1185">Reference proteome</keyword>
<accession>A0A3B0CDC5</accession>
<name>A0A3B0CDC5_9FLAO</name>
<evidence type="ECO:0000256" key="1">
    <source>
        <dbReference type="ARBA" id="ARBA00006479"/>
    </source>
</evidence>
<dbReference type="EMBL" id="RBCJ01000002">
    <property type="protein sequence ID" value="RKN81907.1"/>
    <property type="molecule type" value="Genomic_DNA"/>
</dbReference>
<dbReference type="AlphaFoldDB" id="A0A3B0CDC5"/>